<dbReference type="InterPro" id="IPR000847">
    <property type="entry name" value="LysR_HTH_N"/>
</dbReference>
<sequence length="306" mass="35011">MDKIETMKRFIAVAQTGSFTQASNQLGVPKSAISMSVSRLEEHLQTRLLRRSTRQVSLTEAGERYLSQSQRLIDELEGLENQFQRESNELSGVIKVDMPSRFFSTVVAPNLHQWFELHPKTQLRLVGADYRIDLIKERIDCVIRGGVLEDSNLIARHLGDIEMINCVSPSYVERYGLPTQLNQLDQHFVVDYAPEQSAQQSGFEYVKNNKTHFVSTKSLISVSTTDAYLSACLNGLGIIQLPKWGVQEQIARGELIEVLSDYVCMPMTMSVLYESRHQQPRRIREFIDWLSHLFARFSNNQPDTKL</sequence>
<dbReference type="AlphaFoldDB" id="A0A2J8I597"/>
<evidence type="ECO:0000313" key="8">
    <source>
        <dbReference type="Proteomes" id="UP000236449"/>
    </source>
</evidence>
<dbReference type="InterPro" id="IPR036390">
    <property type="entry name" value="WH_DNA-bd_sf"/>
</dbReference>
<reference evidence="7 8" key="1">
    <citation type="submission" date="2018-01" db="EMBL/GenBank/DDBJ databases">
        <title>Draft genome sequences of six Vibrio diazotrophicus strains isolated from deep-sea sediments of the Baltic Sea.</title>
        <authorList>
            <person name="Castillo D."/>
            <person name="Vandieken V."/>
            <person name="Chiang O."/>
            <person name="Middelboe M."/>
        </authorList>
    </citation>
    <scope>NUCLEOTIDE SEQUENCE [LARGE SCALE GENOMIC DNA]</scope>
    <source>
        <strain evidence="7 8">60.27F</strain>
    </source>
</reference>
<keyword evidence="4" id="KW-0804">Transcription</keyword>
<dbReference type="Gene3D" id="3.40.190.290">
    <property type="match status" value="1"/>
</dbReference>
<dbReference type="PROSITE" id="PS50931">
    <property type="entry name" value="HTH_LYSR"/>
    <property type="match status" value="1"/>
</dbReference>
<accession>A0A2J8I597</accession>
<dbReference type="InterPro" id="IPR036388">
    <property type="entry name" value="WH-like_DNA-bd_sf"/>
</dbReference>
<feature type="domain" description="HTH lysR-type" evidence="6">
    <location>
        <begin position="1"/>
        <end position="59"/>
    </location>
</feature>
<keyword evidence="5" id="KW-0175">Coiled coil</keyword>
<evidence type="ECO:0000256" key="5">
    <source>
        <dbReference type="SAM" id="Coils"/>
    </source>
</evidence>
<dbReference type="GO" id="GO:0043565">
    <property type="term" value="F:sequence-specific DNA binding"/>
    <property type="evidence" value="ECO:0007669"/>
    <property type="project" value="TreeGrafter"/>
</dbReference>
<organism evidence="7 8">
    <name type="scientific">Vibrio diazotrophicus</name>
    <dbReference type="NCBI Taxonomy" id="685"/>
    <lineage>
        <taxon>Bacteria</taxon>
        <taxon>Pseudomonadati</taxon>
        <taxon>Pseudomonadota</taxon>
        <taxon>Gammaproteobacteria</taxon>
        <taxon>Vibrionales</taxon>
        <taxon>Vibrionaceae</taxon>
        <taxon>Vibrio</taxon>
    </lineage>
</organism>
<comment type="similarity">
    <text evidence="1">Belongs to the LysR transcriptional regulatory family.</text>
</comment>
<evidence type="ECO:0000313" key="7">
    <source>
        <dbReference type="EMBL" id="PNI05679.1"/>
    </source>
</evidence>
<dbReference type="RefSeq" id="WP_102965731.1">
    <property type="nucleotide sequence ID" value="NZ_POSK01000003.1"/>
</dbReference>
<dbReference type="OrthoDB" id="9786526at2"/>
<dbReference type="EMBL" id="POSK01000003">
    <property type="protein sequence ID" value="PNI05679.1"/>
    <property type="molecule type" value="Genomic_DNA"/>
</dbReference>
<evidence type="ECO:0000256" key="2">
    <source>
        <dbReference type="ARBA" id="ARBA00023015"/>
    </source>
</evidence>
<dbReference type="InterPro" id="IPR058163">
    <property type="entry name" value="LysR-type_TF_proteobact-type"/>
</dbReference>
<keyword evidence="2" id="KW-0805">Transcription regulation</keyword>
<evidence type="ECO:0000259" key="6">
    <source>
        <dbReference type="PROSITE" id="PS50931"/>
    </source>
</evidence>
<dbReference type="GO" id="GO:0003700">
    <property type="term" value="F:DNA-binding transcription factor activity"/>
    <property type="evidence" value="ECO:0007669"/>
    <property type="project" value="InterPro"/>
</dbReference>
<dbReference type="SUPFAM" id="SSF53850">
    <property type="entry name" value="Periplasmic binding protein-like II"/>
    <property type="match status" value="1"/>
</dbReference>
<dbReference type="InterPro" id="IPR005119">
    <property type="entry name" value="LysR_subst-bd"/>
</dbReference>
<evidence type="ECO:0000256" key="4">
    <source>
        <dbReference type="ARBA" id="ARBA00023163"/>
    </source>
</evidence>
<dbReference type="GO" id="GO:0006351">
    <property type="term" value="P:DNA-templated transcription"/>
    <property type="evidence" value="ECO:0007669"/>
    <property type="project" value="TreeGrafter"/>
</dbReference>
<evidence type="ECO:0000256" key="1">
    <source>
        <dbReference type="ARBA" id="ARBA00009437"/>
    </source>
</evidence>
<name>A0A2J8I597_VIBDI</name>
<dbReference type="Proteomes" id="UP000236449">
    <property type="component" value="Unassembled WGS sequence"/>
</dbReference>
<proteinExistence type="inferred from homology"/>
<dbReference type="CDD" id="cd08472">
    <property type="entry name" value="PBP2_CrgA_like_3"/>
    <property type="match status" value="1"/>
</dbReference>
<evidence type="ECO:0000256" key="3">
    <source>
        <dbReference type="ARBA" id="ARBA00023125"/>
    </source>
</evidence>
<dbReference type="Pfam" id="PF03466">
    <property type="entry name" value="LysR_substrate"/>
    <property type="match status" value="1"/>
</dbReference>
<dbReference type="PANTHER" id="PTHR30537">
    <property type="entry name" value="HTH-TYPE TRANSCRIPTIONAL REGULATOR"/>
    <property type="match status" value="1"/>
</dbReference>
<dbReference type="Pfam" id="PF00126">
    <property type="entry name" value="HTH_1"/>
    <property type="match status" value="1"/>
</dbReference>
<dbReference type="Gene3D" id="1.10.10.10">
    <property type="entry name" value="Winged helix-like DNA-binding domain superfamily/Winged helix DNA-binding domain"/>
    <property type="match status" value="1"/>
</dbReference>
<protein>
    <submittedName>
        <fullName evidence="7">LysR family transcriptional regulator</fullName>
    </submittedName>
</protein>
<dbReference type="SUPFAM" id="SSF46785">
    <property type="entry name" value="Winged helix' DNA-binding domain"/>
    <property type="match status" value="1"/>
</dbReference>
<dbReference type="PANTHER" id="PTHR30537:SF72">
    <property type="entry name" value="LYSR FAMILY TRANSCRIPTIONAL REGULATOR"/>
    <property type="match status" value="1"/>
</dbReference>
<dbReference type="FunFam" id="1.10.10.10:FF:000001">
    <property type="entry name" value="LysR family transcriptional regulator"/>
    <property type="match status" value="1"/>
</dbReference>
<gene>
    <name evidence="7" type="ORF">C1N32_06165</name>
</gene>
<keyword evidence="3" id="KW-0238">DNA-binding</keyword>
<comment type="caution">
    <text evidence="7">The sequence shown here is derived from an EMBL/GenBank/DDBJ whole genome shotgun (WGS) entry which is preliminary data.</text>
</comment>
<feature type="coiled-coil region" evidence="5">
    <location>
        <begin position="62"/>
        <end position="89"/>
    </location>
</feature>